<dbReference type="InterPro" id="IPR013118">
    <property type="entry name" value="Mannitol_DH_C"/>
</dbReference>
<dbReference type="SUPFAM" id="SSF51735">
    <property type="entry name" value="NAD(P)-binding Rossmann-fold domains"/>
    <property type="match status" value="1"/>
</dbReference>
<proteinExistence type="predicted"/>
<dbReference type="PANTHER" id="PTHR30524:SF0">
    <property type="entry name" value="ALTRONATE OXIDOREDUCTASE-RELATED"/>
    <property type="match status" value="1"/>
</dbReference>
<dbReference type="EMBL" id="JAPDPJ010000002">
    <property type="protein sequence ID" value="MCW3785299.1"/>
    <property type="molecule type" value="Genomic_DNA"/>
</dbReference>
<dbReference type="GO" id="GO:0005829">
    <property type="term" value="C:cytosol"/>
    <property type="evidence" value="ECO:0007669"/>
    <property type="project" value="TreeGrafter"/>
</dbReference>
<protein>
    <submittedName>
        <fullName evidence="5">Tagaturonate reductase</fullName>
    </submittedName>
</protein>
<dbReference type="PANTHER" id="PTHR30524">
    <property type="entry name" value="MANNITOL-1-PHOSPHATE 5-DEHYDROGENASE"/>
    <property type="match status" value="1"/>
</dbReference>
<dbReference type="InterPro" id="IPR013131">
    <property type="entry name" value="Mannitol_DH_N"/>
</dbReference>
<reference evidence="5" key="1">
    <citation type="submission" date="2022-10" db="EMBL/GenBank/DDBJ databases">
        <authorList>
            <person name="Yu W.X."/>
        </authorList>
    </citation>
    <scope>NUCLEOTIDE SEQUENCE</scope>
    <source>
        <strain evidence="5">AAT</strain>
    </source>
</reference>
<dbReference type="SUPFAM" id="SSF48179">
    <property type="entry name" value="6-phosphogluconate dehydrogenase C-terminal domain-like"/>
    <property type="match status" value="1"/>
</dbReference>
<evidence type="ECO:0000259" key="4">
    <source>
        <dbReference type="Pfam" id="PF08125"/>
    </source>
</evidence>
<keyword evidence="2" id="KW-0520">NAD</keyword>
<dbReference type="Gene3D" id="3.40.50.720">
    <property type="entry name" value="NAD(P)-binding Rossmann-like Domain"/>
    <property type="match status" value="1"/>
</dbReference>
<dbReference type="InterPro" id="IPR013328">
    <property type="entry name" value="6PGD_dom2"/>
</dbReference>
<evidence type="ECO:0000256" key="2">
    <source>
        <dbReference type="ARBA" id="ARBA00023027"/>
    </source>
</evidence>
<dbReference type="InterPro" id="IPR036291">
    <property type="entry name" value="NAD(P)-bd_dom_sf"/>
</dbReference>
<dbReference type="PRINTS" id="PR00084">
    <property type="entry name" value="MTLDHDRGNASE"/>
</dbReference>
<dbReference type="Gene3D" id="1.10.1040.10">
    <property type="entry name" value="N-(1-d-carboxylethyl)-l-norvaline Dehydrogenase, domain 2"/>
    <property type="match status" value="1"/>
</dbReference>
<dbReference type="Pfam" id="PF08125">
    <property type="entry name" value="Mannitol_dh_C"/>
    <property type="match status" value="1"/>
</dbReference>
<dbReference type="Pfam" id="PF01232">
    <property type="entry name" value="Mannitol_dh"/>
    <property type="match status" value="1"/>
</dbReference>
<keyword evidence="6" id="KW-1185">Reference proteome</keyword>
<dbReference type="GO" id="GO:0008926">
    <property type="term" value="F:mannitol-1-phosphate 5-dehydrogenase activity"/>
    <property type="evidence" value="ECO:0007669"/>
    <property type="project" value="TreeGrafter"/>
</dbReference>
<feature type="domain" description="Mannitol dehydrogenase C-terminal" evidence="4">
    <location>
        <begin position="273"/>
        <end position="464"/>
    </location>
</feature>
<evidence type="ECO:0000313" key="6">
    <source>
        <dbReference type="Proteomes" id="UP001209229"/>
    </source>
</evidence>
<dbReference type="InterPro" id="IPR000669">
    <property type="entry name" value="Mannitol_DH"/>
</dbReference>
<name>A0AAE3M1B4_9BACT</name>
<organism evidence="5 6">
    <name type="scientific">Plebeiibacterium sediminum</name>
    <dbReference type="NCBI Taxonomy" id="2992112"/>
    <lineage>
        <taxon>Bacteria</taxon>
        <taxon>Pseudomonadati</taxon>
        <taxon>Bacteroidota</taxon>
        <taxon>Bacteroidia</taxon>
        <taxon>Marinilabiliales</taxon>
        <taxon>Marinilabiliaceae</taxon>
        <taxon>Plebeiibacterium</taxon>
    </lineage>
</organism>
<gene>
    <name evidence="5" type="ORF">OM075_02415</name>
</gene>
<comment type="caution">
    <text evidence="5">The sequence shown here is derived from an EMBL/GenBank/DDBJ whole genome shotgun (WGS) entry which is preliminary data.</text>
</comment>
<dbReference type="GO" id="GO:0019592">
    <property type="term" value="P:mannitol catabolic process"/>
    <property type="evidence" value="ECO:0007669"/>
    <property type="project" value="TreeGrafter"/>
</dbReference>
<feature type="domain" description="Mannitol dehydrogenase N-terminal" evidence="3">
    <location>
        <begin position="18"/>
        <end position="252"/>
    </location>
</feature>
<dbReference type="NCBIfam" id="NF002969">
    <property type="entry name" value="PRK03643.1"/>
    <property type="match status" value="1"/>
</dbReference>
<sequence>MKALNNETVQARKTYPVKILQFGEGNFLRAFVDWMIQQANNKIDYNAGVVIVQPLANGLVEMLKKQDCMYHVSLQGIKDGKPVEETELIECVMDAVNPYAEYAKYEEYFLSEDLEIVISNTTEAGISRIDDEDINALPPKSYPGKMTALLYKRYKKYAGAADKGLSVICCELIDKNADILKEIVLELAEQNNLEADFINWLNSACTFSSTLVDRIVPGFPKDNIKEIQAELGYEDNLVVVGEYFHLWAIEAGENVRSKFPMDSAGLNVVWLDDMKAFRDKKVRVLNGSHTALVPVGLLCGHETVKEAFDDETVSTYIKSMVAEEVLPNIEGDKEKLVAFADEILERFFNPYIRHFLKDISLNSLSKWVTRDFPTVKDTVASTGKLPKKVTFSLAALLVLYKPGNPIGFEAKDTPELLEIINSVWASDSSVEEKVQSILSNDKIWGINLDEVPGFSAAVAGYVNNILDNSIQSALAEILK</sequence>
<dbReference type="RefSeq" id="WP_301188871.1">
    <property type="nucleotide sequence ID" value="NZ_JAPDPJ010000002.1"/>
</dbReference>
<evidence type="ECO:0000259" key="3">
    <source>
        <dbReference type="Pfam" id="PF01232"/>
    </source>
</evidence>
<dbReference type="InterPro" id="IPR008927">
    <property type="entry name" value="6-PGluconate_DH-like_C_sf"/>
</dbReference>
<dbReference type="AlphaFoldDB" id="A0AAE3M1B4"/>
<keyword evidence="1" id="KW-0560">Oxidoreductase</keyword>
<evidence type="ECO:0000256" key="1">
    <source>
        <dbReference type="ARBA" id="ARBA00023002"/>
    </source>
</evidence>
<accession>A0AAE3M1B4</accession>
<evidence type="ECO:0000313" key="5">
    <source>
        <dbReference type="EMBL" id="MCW3785299.1"/>
    </source>
</evidence>
<dbReference type="Proteomes" id="UP001209229">
    <property type="component" value="Unassembled WGS sequence"/>
</dbReference>